<reference evidence="1" key="1">
    <citation type="submission" date="2020-07" db="EMBL/GenBank/DDBJ databases">
        <title>Huge and variable diversity of episymbiotic CPR bacteria and DPANN archaea in groundwater ecosystems.</title>
        <authorList>
            <person name="He C.Y."/>
            <person name="Keren R."/>
            <person name="Whittaker M."/>
            <person name="Farag I.F."/>
            <person name="Doudna J."/>
            <person name="Cate J.H.D."/>
            <person name="Banfield J.F."/>
        </authorList>
    </citation>
    <scope>NUCLEOTIDE SEQUENCE</scope>
    <source>
        <strain evidence="1">NC_groundwater_1520_Pr4_B-0.1um_53_5</strain>
    </source>
</reference>
<proteinExistence type="predicted"/>
<name>A0A933I8A7_UNCT6</name>
<evidence type="ECO:0000313" key="1">
    <source>
        <dbReference type="EMBL" id="MBI4726487.1"/>
    </source>
</evidence>
<dbReference type="Proteomes" id="UP000736328">
    <property type="component" value="Unassembled WGS sequence"/>
</dbReference>
<evidence type="ECO:0000313" key="2">
    <source>
        <dbReference type="Proteomes" id="UP000736328"/>
    </source>
</evidence>
<comment type="caution">
    <text evidence="1">The sequence shown here is derived from an EMBL/GenBank/DDBJ whole genome shotgun (WGS) entry which is preliminary data.</text>
</comment>
<protein>
    <submittedName>
        <fullName evidence="1">Uncharacterized protein</fullName>
    </submittedName>
</protein>
<sequence>MAWIKNIFHWAKPLSPGLYHYRGQQGVQYFRLHLRIKPAAREALVINASKILHLNQTAAELAKHIIEGDDAKTAAEQMGSDIGGSSRPGWKMISIISNKRYSPWPSPTTSVR</sequence>
<gene>
    <name evidence="1" type="ORF">HY768_04565</name>
</gene>
<dbReference type="AlphaFoldDB" id="A0A933I8A7"/>
<organism evidence="1 2">
    <name type="scientific">candidate division TA06 bacterium</name>
    <dbReference type="NCBI Taxonomy" id="2250710"/>
    <lineage>
        <taxon>Bacteria</taxon>
        <taxon>Bacteria division TA06</taxon>
    </lineage>
</organism>
<accession>A0A933I8A7</accession>
<dbReference type="EMBL" id="JACQXR010000055">
    <property type="protein sequence ID" value="MBI4726487.1"/>
    <property type="molecule type" value="Genomic_DNA"/>
</dbReference>